<evidence type="ECO:0000313" key="3">
    <source>
        <dbReference type="Proteomes" id="UP000015105"/>
    </source>
</evidence>
<feature type="domain" description="DUF7751" evidence="1">
    <location>
        <begin position="9"/>
        <end position="63"/>
    </location>
</feature>
<dbReference type="Gramene" id="AET1Gv21003200.1">
    <property type="protein sequence ID" value="AET1Gv21003200.1"/>
    <property type="gene ID" value="AET1Gv21003200"/>
</dbReference>
<reference evidence="2" key="4">
    <citation type="submission" date="2019-03" db="UniProtKB">
        <authorList>
            <consortium name="EnsemblPlants"/>
        </authorList>
    </citation>
    <scope>IDENTIFICATION</scope>
</reference>
<organism evidence="2 3">
    <name type="scientific">Aegilops tauschii subsp. strangulata</name>
    <name type="common">Goatgrass</name>
    <dbReference type="NCBI Taxonomy" id="200361"/>
    <lineage>
        <taxon>Eukaryota</taxon>
        <taxon>Viridiplantae</taxon>
        <taxon>Streptophyta</taxon>
        <taxon>Embryophyta</taxon>
        <taxon>Tracheophyta</taxon>
        <taxon>Spermatophyta</taxon>
        <taxon>Magnoliopsida</taxon>
        <taxon>Liliopsida</taxon>
        <taxon>Poales</taxon>
        <taxon>Poaceae</taxon>
        <taxon>BOP clade</taxon>
        <taxon>Pooideae</taxon>
        <taxon>Triticodae</taxon>
        <taxon>Triticeae</taxon>
        <taxon>Triticinae</taxon>
        <taxon>Aegilops</taxon>
    </lineage>
</organism>
<dbReference type="AlphaFoldDB" id="A0A453A1D7"/>
<proteinExistence type="predicted"/>
<dbReference type="InterPro" id="IPR056653">
    <property type="entry name" value="DUF7751"/>
</dbReference>
<dbReference type="EnsemblPlants" id="AET1Gv21003200.1">
    <property type="protein sequence ID" value="AET1Gv21003200.1"/>
    <property type="gene ID" value="AET1Gv21003200"/>
</dbReference>
<reference evidence="3" key="2">
    <citation type="journal article" date="2017" name="Nat. Plants">
        <title>The Aegilops tauschii genome reveals multiple impacts of transposons.</title>
        <authorList>
            <person name="Zhao G."/>
            <person name="Zou C."/>
            <person name="Li K."/>
            <person name="Wang K."/>
            <person name="Li T."/>
            <person name="Gao L."/>
            <person name="Zhang X."/>
            <person name="Wang H."/>
            <person name="Yang Z."/>
            <person name="Liu X."/>
            <person name="Jiang W."/>
            <person name="Mao L."/>
            <person name="Kong X."/>
            <person name="Jiao Y."/>
            <person name="Jia J."/>
        </authorList>
    </citation>
    <scope>NUCLEOTIDE SEQUENCE [LARGE SCALE GENOMIC DNA]</scope>
    <source>
        <strain evidence="3">cv. AL8/78</strain>
    </source>
</reference>
<reference evidence="2" key="5">
    <citation type="journal article" date="2021" name="G3 (Bethesda)">
        <title>Aegilops tauschii genome assembly Aet v5.0 features greater sequence contiguity and improved annotation.</title>
        <authorList>
            <person name="Wang L."/>
            <person name="Zhu T."/>
            <person name="Rodriguez J.C."/>
            <person name="Deal K.R."/>
            <person name="Dubcovsky J."/>
            <person name="McGuire P.E."/>
            <person name="Lux T."/>
            <person name="Spannagl M."/>
            <person name="Mayer K.F.X."/>
            <person name="Baldrich P."/>
            <person name="Meyers B.C."/>
            <person name="Huo N."/>
            <person name="Gu Y.Q."/>
            <person name="Zhou H."/>
            <person name="Devos K.M."/>
            <person name="Bennetzen J.L."/>
            <person name="Unver T."/>
            <person name="Budak H."/>
            <person name="Gulick P.J."/>
            <person name="Galiba G."/>
            <person name="Kalapos B."/>
            <person name="Nelson D.R."/>
            <person name="Li P."/>
            <person name="You F.M."/>
            <person name="Luo M.C."/>
            <person name="Dvorak J."/>
        </authorList>
    </citation>
    <scope>NUCLEOTIDE SEQUENCE [LARGE SCALE GENOMIC DNA]</scope>
    <source>
        <strain evidence="2">cv. AL8/78</strain>
    </source>
</reference>
<sequence>MEVLWADDLDYDDLSSISQPDTIVLSNYIEEITVSAVPYHLVHIKDPEYKNGKLLLSSKRFNHLRLRVTSTVRKGWSES</sequence>
<protein>
    <recommendedName>
        <fullName evidence="1">DUF7751 domain-containing protein</fullName>
    </recommendedName>
</protein>
<evidence type="ECO:0000259" key="1">
    <source>
        <dbReference type="Pfam" id="PF24933"/>
    </source>
</evidence>
<dbReference type="Pfam" id="PF24933">
    <property type="entry name" value="DUF7751"/>
    <property type="match status" value="1"/>
</dbReference>
<reference evidence="3" key="1">
    <citation type="journal article" date="2014" name="Science">
        <title>Ancient hybridizations among the ancestral genomes of bread wheat.</title>
        <authorList>
            <consortium name="International Wheat Genome Sequencing Consortium,"/>
            <person name="Marcussen T."/>
            <person name="Sandve S.R."/>
            <person name="Heier L."/>
            <person name="Spannagl M."/>
            <person name="Pfeifer M."/>
            <person name="Jakobsen K.S."/>
            <person name="Wulff B.B."/>
            <person name="Steuernagel B."/>
            <person name="Mayer K.F."/>
            <person name="Olsen O.A."/>
        </authorList>
    </citation>
    <scope>NUCLEOTIDE SEQUENCE [LARGE SCALE GENOMIC DNA]</scope>
    <source>
        <strain evidence="3">cv. AL8/78</strain>
    </source>
</reference>
<accession>A0A453A1D7</accession>
<dbReference type="Proteomes" id="UP000015105">
    <property type="component" value="Chromosome 1D"/>
</dbReference>
<keyword evidence="3" id="KW-1185">Reference proteome</keyword>
<dbReference type="STRING" id="200361.A0A453A1D7"/>
<reference evidence="2" key="3">
    <citation type="journal article" date="2017" name="Nature">
        <title>Genome sequence of the progenitor of the wheat D genome Aegilops tauschii.</title>
        <authorList>
            <person name="Luo M.C."/>
            <person name="Gu Y.Q."/>
            <person name="Puiu D."/>
            <person name="Wang H."/>
            <person name="Twardziok S.O."/>
            <person name="Deal K.R."/>
            <person name="Huo N."/>
            <person name="Zhu T."/>
            <person name="Wang L."/>
            <person name="Wang Y."/>
            <person name="McGuire P.E."/>
            <person name="Liu S."/>
            <person name="Long H."/>
            <person name="Ramasamy R.K."/>
            <person name="Rodriguez J.C."/>
            <person name="Van S.L."/>
            <person name="Yuan L."/>
            <person name="Wang Z."/>
            <person name="Xia Z."/>
            <person name="Xiao L."/>
            <person name="Anderson O.D."/>
            <person name="Ouyang S."/>
            <person name="Liang Y."/>
            <person name="Zimin A.V."/>
            <person name="Pertea G."/>
            <person name="Qi P."/>
            <person name="Bennetzen J.L."/>
            <person name="Dai X."/>
            <person name="Dawson M.W."/>
            <person name="Muller H.G."/>
            <person name="Kugler K."/>
            <person name="Rivarola-Duarte L."/>
            <person name="Spannagl M."/>
            <person name="Mayer K.F.X."/>
            <person name="Lu F.H."/>
            <person name="Bevan M.W."/>
            <person name="Leroy P."/>
            <person name="Li P."/>
            <person name="You F.M."/>
            <person name="Sun Q."/>
            <person name="Liu Z."/>
            <person name="Lyons E."/>
            <person name="Wicker T."/>
            <person name="Salzberg S.L."/>
            <person name="Devos K.M."/>
            <person name="Dvorak J."/>
        </authorList>
    </citation>
    <scope>NUCLEOTIDE SEQUENCE [LARGE SCALE GENOMIC DNA]</scope>
    <source>
        <strain evidence="2">cv. AL8/78</strain>
    </source>
</reference>
<name>A0A453A1D7_AEGTS</name>
<evidence type="ECO:0000313" key="2">
    <source>
        <dbReference type="EnsemblPlants" id="AET1Gv21003200.1"/>
    </source>
</evidence>